<evidence type="ECO:0000256" key="3">
    <source>
        <dbReference type="ARBA" id="ARBA00011738"/>
    </source>
</evidence>
<keyword evidence="14" id="KW-1185">Reference proteome</keyword>
<dbReference type="KEGG" id="phu:Phum_PHUM476700"/>
<dbReference type="STRING" id="121224.E0VWA2"/>
<dbReference type="GO" id="GO:0016139">
    <property type="term" value="P:glycoside catabolic process"/>
    <property type="evidence" value="ECO:0007669"/>
    <property type="project" value="TreeGrafter"/>
</dbReference>
<dbReference type="AlphaFoldDB" id="E0VWA2"/>
<dbReference type="Gene3D" id="3.20.20.70">
    <property type="entry name" value="Aldolase class I"/>
    <property type="match status" value="1"/>
</dbReference>
<dbReference type="RefSeq" id="XP_002430396.1">
    <property type="nucleotide sequence ID" value="XM_002430351.1"/>
</dbReference>
<keyword evidence="4 10" id="KW-0378">Hydrolase</keyword>
<keyword evidence="8" id="KW-0458">Lysosome</keyword>
<dbReference type="InterPro" id="IPR013780">
    <property type="entry name" value="Glyco_hydro_b"/>
</dbReference>
<dbReference type="PANTHER" id="PTHR11452">
    <property type="entry name" value="ALPHA-GALACTOSIDASE/ALPHA-N-ACETYLGALACTOSAMINIDASE"/>
    <property type="match status" value="1"/>
</dbReference>
<evidence type="ECO:0000313" key="14">
    <source>
        <dbReference type="Proteomes" id="UP000009046"/>
    </source>
</evidence>
<dbReference type="CDD" id="cd14792">
    <property type="entry name" value="GH27"/>
    <property type="match status" value="1"/>
</dbReference>
<dbReference type="GO" id="GO:0004557">
    <property type="term" value="F:alpha-galactosidase activity"/>
    <property type="evidence" value="ECO:0007669"/>
    <property type="project" value="TreeGrafter"/>
</dbReference>
<protein>
    <recommendedName>
        <fullName evidence="10">Alpha-galactosidase</fullName>
        <ecNumber evidence="10">3.2.1.-</ecNumber>
    </recommendedName>
</protein>
<evidence type="ECO:0000256" key="11">
    <source>
        <dbReference type="SAM" id="SignalP"/>
    </source>
</evidence>
<name>E0VWA2_PEDHC</name>
<comment type="subcellular location">
    <subcellularLocation>
        <location evidence="1">Lysosome</location>
    </subcellularLocation>
</comment>
<evidence type="ECO:0000256" key="1">
    <source>
        <dbReference type="ARBA" id="ARBA00004371"/>
    </source>
</evidence>
<organism>
    <name type="scientific">Pediculus humanus subsp. corporis</name>
    <name type="common">Body louse</name>
    <dbReference type="NCBI Taxonomy" id="121224"/>
    <lineage>
        <taxon>Eukaryota</taxon>
        <taxon>Metazoa</taxon>
        <taxon>Ecdysozoa</taxon>
        <taxon>Arthropoda</taxon>
        <taxon>Hexapoda</taxon>
        <taxon>Insecta</taxon>
        <taxon>Pterygota</taxon>
        <taxon>Neoptera</taxon>
        <taxon>Paraneoptera</taxon>
        <taxon>Psocodea</taxon>
        <taxon>Troctomorpha</taxon>
        <taxon>Phthiraptera</taxon>
        <taxon>Anoplura</taxon>
        <taxon>Pediculidae</taxon>
        <taxon>Pediculus</taxon>
    </lineage>
</organism>
<evidence type="ECO:0000313" key="12">
    <source>
        <dbReference type="EMBL" id="EEB17658.1"/>
    </source>
</evidence>
<dbReference type="InParanoid" id="E0VWA2"/>
<dbReference type="EMBL" id="DS235818">
    <property type="protein sequence ID" value="EEB17658.1"/>
    <property type="molecule type" value="Genomic_DNA"/>
</dbReference>
<dbReference type="SUPFAM" id="SSF51445">
    <property type="entry name" value="(Trans)glycosidases"/>
    <property type="match status" value="1"/>
</dbReference>
<evidence type="ECO:0000256" key="9">
    <source>
        <dbReference type="ARBA" id="ARBA00023295"/>
    </source>
</evidence>
<dbReference type="EMBL" id="AAZO01005779">
    <property type="status" value="NOT_ANNOTATED_CDS"/>
    <property type="molecule type" value="Genomic_DNA"/>
</dbReference>
<comment type="similarity">
    <text evidence="2 10">Belongs to the glycosyl hydrolase 27 family.</text>
</comment>
<accession>E0VWA2</accession>
<evidence type="ECO:0000256" key="2">
    <source>
        <dbReference type="ARBA" id="ARBA00009743"/>
    </source>
</evidence>
<feature type="signal peptide" evidence="11">
    <location>
        <begin position="1"/>
        <end position="25"/>
    </location>
</feature>
<dbReference type="EC" id="3.2.1.-" evidence="10"/>
<dbReference type="GO" id="GO:0005764">
    <property type="term" value="C:lysosome"/>
    <property type="evidence" value="ECO:0007669"/>
    <property type="project" value="UniProtKB-SubCell"/>
</dbReference>
<reference evidence="13" key="3">
    <citation type="submission" date="2020-05" db="UniProtKB">
        <authorList>
            <consortium name="EnsemblMetazoa"/>
        </authorList>
    </citation>
    <scope>IDENTIFICATION</scope>
    <source>
        <strain evidence="13">USDA</strain>
    </source>
</reference>
<keyword evidence="6 10" id="KW-1015">Disulfide bond</keyword>
<dbReference type="CTD" id="8239395"/>
<dbReference type="Gene3D" id="2.60.40.1180">
    <property type="entry name" value="Golgi alpha-mannosidase II"/>
    <property type="match status" value="1"/>
</dbReference>
<evidence type="ECO:0000256" key="5">
    <source>
        <dbReference type="ARBA" id="ARBA00023098"/>
    </source>
</evidence>
<keyword evidence="9 10" id="KW-0326">Glycosidase</keyword>
<evidence type="ECO:0000313" key="13">
    <source>
        <dbReference type="EnsemblMetazoa" id="PHUM476700-PA"/>
    </source>
</evidence>
<dbReference type="OMA" id="DRYPPMR"/>
<dbReference type="PRINTS" id="PR00740">
    <property type="entry name" value="GLHYDRLASE27"/>
</dbReference>
<comment type="subunit">
    <text evidence="3 10">Homodimer.</text>
</comment>
<dbReference type="InterPro" id="IPR017853">
    <property type="entry name" value="GH"/>
</dbReference>
<evidence type="ECO:0000256" key="4">
    <source>
        <dbReference type="ARBA" id="ARBA00022801"/>
    </source>
</evidence>
<dbReference type="EnsemblMetazoa" id="PHUM476700-RA">
    <property type="protein sequence ID" value="PHUM476700-PA"/>
    <property type="gene ID" value="PHUM476700"/>
</dbReference>
<reference evidence="12" key="1">
    <citation type="submission" date="2007-04" db="EMBL/GenBank/DDBJ databases">
        <title>Annotation of Pediculus humanus corporis strain USDA.</title>
        <authorList>
            <person name="Kirkness E."/>
            <person name="Hannick L."/>
            <person name="Hass B."/>
            <person name="Bruggner R."/>
            <person name="Lawson D."/>
            <person name="Bidwell S."/>
            <person name="Joardar V."/>
            <person name="Caler E."/>
            <person name="Walenz B."/>
            <person name="Inman J."/>
            <person name="Schobel S."/>
            <person name="Galinsky K."/>
            <person name="Amedeo P."/>
            <person name="Strausberg R."/>
        </authorList>
    </citation>
    <scope>NUCLEOTIDE SEQUENCE</scope>
    <source>
        <strain evidence="12">USDA</strain>
    </source>
</reference>
<dbReference type="InterPro" id="IPR013785">
    <property type="entry name" value="Aldolase_TIM"/>
</dbReference>
<evidence type="ECO:0000256" key="8">
    <source>
        <dbReference type="ARBA" id="ARBA00023228"/>
    </source>
</evidence>
<dbReference type="Proteomes" id="UP000009046">
    <property type="component" value="Unassembled WGS sequence"/>
</dbReference>
<keyword evidence="11" id="KW-0732">Signal</keyword>
<gene>
    <name evidence="13" type="primary">8239395</name>
    <name evidence="12" type="ORF">Phum_PHUM476700</name>
</gene>
<dbReference type="GO" id="GO:0019377">
    <property type="term" value="P:glycolipid catabolic process"/>
    <property type="evidence" value="ECO:0007669"/>
    <property type="project" value="UniProtKB-ARBA"/>
</dbReference>
<dbReference type="Pfam" id="PF16499">
    <property type="entry name" value="Melibiase_2"/>
    <property type="match status" value="1"/>
</dbReference>
<dbReference type="GO" id="GO:0016020">
    <property type="term" value="C:membrane"/>
    <property type="evidence" value="ECO:0007669"/>
    <property type="project" value="GOC"/>
</dbReference>
<reference evidence="12" key="2">
    <citation type="submission" date="2007-04" db="EMBL/GenBank/DDBJ databases">
        <title>The genome of the human body louse.</title>
        <authorList>
            <consortium name="The Human Body Louse Genome Consortium"/>
            <person name="Kirkness E."/>
            <person name="Walenz B."/>
            <person name="Hass B."/>
            <person name="Bruggner R."/>
            <person name="Strausberg R."/>
        </authorList>
    </citation>
    <scope>NUCLEOTIDE SEQUENCE</scope>
    <source>
        <strain evidence="12">USDA</strain>
    </source>
</reference>
<dbReference type="FunFam" id="3.20.20.70:FF:000070">
    <property type="entry name" value="Alpha-galactosidase"/>
    <property type="match status" value="1"/>
</dbReference>
<dbReference type="GO" id="GO:0009311">
    <property type="term" value="P:oligosaccharide metabolic process"/>
    <property type="evidence" value="ECO:0007669"/>
    <property type="project" value="TreeGrafter"/>
</dbReference>
<feature type="chain" id="PRO_5011412812" description="Alpha-galactosidase" evidence="11">
    <location>
        <begin position="26"/>
        <end position="407"/>
    </location>
</feature>
<dbReference type="PANTHER" id="PTHR11452:SF83">
    <property type="entry name" value="ALPHA-GALACTOSIDASE"/>
    <property type="match status" value="1"/>
</dbReference>
<evidence type="ECO:0000256" key="7">
    <source>
        <dbReference type="ARBA" id="ARBA00023180"/>
    </source>
</evidence>
<dbReference type="GeneID" id="8239395"/>
<dbReference type="SUPFAM" id="SSF51011">
    <property type="entry name" value="Glycosyl hydrolase domain"/>
    <property type="match status" value="1"/>
</dbReference>
<sequence length="407" mass="46792">MKFLYQVLVILTVIGFSVELDNGLAKTPPMGWMSWERFRCLTNCTLFPDDCLSEKLLREMADRMSSDGYLNAGYEYLIIDDCWLERERGSDGKLKEDRQRFPSGMKNLSDYIHSKGLKFGIYEDYGTKTCGGYPGIIGHLEKDAELFKSWDVDYVKLDGCYSEPFDMDEGYIEFGKSLLNTRRPMVYSCSWPFYQELVGMAPNFTLISKHCNLWRNYDDIEDSWNSVVSIINYFGDRQELIGKYSGPGHWNDPDMLIIGNYGLSYSQAKAQMAIWSILSAPLIMSNDLRNIRPEFKEILLNKDAIEINQHELGISGKRKYRAKVWTKPLDPIAPKTNVWALAVLSKRIDGAPYYVSIPLKRLGLDPSWKYTFTEVFGALKPFEISINEPLTVKIPPTSVLFFKVRTD</sequence>
<keyword evidence="7" id="KW-0325">Glycoprotein</keyword>
<evidence type="ECO:0000256" key="10">
    <source>
        <dbReference type="RuleBase" id="RU361168"/>
    </source>
</evidence>
<dbReference type="VEuPathDB" id="VectorBase:PHUM476700"/>
<dbReference type="HOGENOM" id="CLU_013093_0_0_1"/>
<keyword evidence="5" id="KW-0443">Lipid metabolism</keyword>
<dbReference type="OrthoDB" id="5795902at2759"/>
<proteinExistence type="inferred from homology"/>
<evidence type="ECO:0000256" key="6">
    <source>
        <dbReference type="ARBA" id="ARBA00023157"/>
    </source>
</evidence>
<dbReference type="InterPro" id="IPR002241">
    <property type="entry name" value="Glyco_hydro_27"/>
</dbReference>
<dbReference type="eggNOG" id="KOG2366">
    <property type="taxonomic scope" value="Eukaryota"/>
</dbReference>